<reference evidence="1 2" key="1">
    <citation type="submission" date="2019-06" db="EMBL/GenBank/DDBJ databases">
        <title>Sequencing the genomes of 1000 actinobacteria strains.</title>
        <authorList>
            <person name="Klenk H.-P."/>
        </authorList>
    </citation>
    <scope>NUCLEOTIDE SEQUENCE [LARGE SCALE GENOMIC DNA]</scope>
    <source>
        <strain evidence="1 2">DSM 45671</strain>
    </source>
</reference>
<keyword evidence="2" id="KW-1185">Reference proteome</keyword>
<protein>
    <recommendedName>
        <fullName evidence="3">FAD binding domain-containing protein</fullName>
    </recommendedName>
</protein>
<name>A0A561T4R1_9PSEU</name>
<dbReference type="EMBL" id="VIWU01000001">
    <property type="protein sequence ID" value="TWF82098.1"/>
    <property type="molecule type" value="Genomic_DNA"/>
</dbReference>
<accession>A0A561T4R1</accession>
<dbReference type="Pfam" id="PF21274">
    <property type="entry name" value="Rng_hyd_C"/>
    <property type="match status" value="1"/>
</dbReference>
<evidence type="ECO:0000313" key="2">
    <source>
        <dbReference type="Proteomes" id="UP000321261"/>
    </source>
</evidence>
<dbReference type="Gene3D" id="3.40.30.120">
    <property type="match status" value="1"/>
</dbReference>
<evidence type="ECO:0000313" key="1">
    <source>
        <dbReference type="EMBL" id="TWF82098.1"/>
    </source>
</evidence>
<comment type="caution">
    <text evidence="1">The sequence shown here is derived from an EMBL/GenBank/DDBJ whole genome shotgun (WGS) entry which is preliminary data.</text>
</comment>
<evidence type="ECO:0008006" key="3">
    <source>
        <dbReference type="Google" id="ProtNLM"/>
    </source>
</evidence>
<gene>
    <name evidence="1" type="ORF">FHX44_118043</name>
</gene>
<proteinExistence type="predicted"/>
<dbReference type="Proteomes" id="UP000321261">
    <property type="component" value="Unassembled WGS sequence"/>
</dbReference>
<organism evidence="1 2">
    <name type="scientific">Pseudonocardia hierapolitana</name>
    <dbReference type="NCBI Taxonomy" id="1128676"/>
    <lineage>
        <taxon>Bacteria</taxon>
        <taxon>Bacillati</taxon>
        <taxon>Actinomycetota</taxon>
        <taxon>Actinomycetes</taxon>
        <taxon>Pseudonocardiales</taxon>
        <taxon>Pseudonocardiaceae</taxon>
        <taxon>Pseudonocardia</taxon>
    </lineage>
</organism>
<dbReference type="RefSeq" id="WP_281287942.1">
    <property type="nucleotide sequence ID" value="NZ_VIWU01000001.1"/>
</dbReference>
<sequence length="44" mass="4939">MSDDLGFGALLIRPDGIVAWTDDHDPDREAFRRAATHWFGDPTP</sequence>
<dbReference type="AlphaFoldDB" id="A0A561T4R1"/>